<dbReference type="Pfam" id="PF19150">
    <property type="entry name" value="DUF5832"/>
    <property type="match status" value="2"/>
</dbReference>
<dbReference type="AlphaFoldDB" id="A0A6C0K9T5"/>
<feature type="region of interest" description="Disordered" evidence="1">
    <location>
        <begin position="134"/>
        <end position="156"/>
    </location>
</feature>
<organism evidence="2">
    <name type="scientific">viral metagenome</name>
    <dbReference type="NCBI Taxonomy" id="1070528"/>
    <lineage>
        <taxon>unclassified sequences</taxon>
        <taxon>metagenomes</taxon>
        <taxon>organismal metagenomes</taxon>
    </lineage>
</organism>
<dbReference type="EMBL" id="MN740840">
    <property type="protein sequence ID" value="QHU14439.1"/>
    <property type="molecule type" value="Genomic_DNA"/>
</dbReference>
<feature type="compositionally biased region" description="Basic and acidic residues" evidence="1">
    <location>
        <begin position="134"/>
        <end position="149"/>
    </location>
</feature>
<evidence type="ECO:0000313" key="2">
    <source>
        <dbReference type="EMBL" id="QHU14439.1"/>
    </source>
</evidence>
<sequence length="292" mass="32161">MSSFSLPDQEVLLEKSTGAVNVAEQQYATISLIGPNCPQKHEQLQVMLRGNFPSAEKAQEHALESKGKFGVYTIEQYCWVILPPTEDVMASQEQHDSELYELLSGYLTDQEDNNARHAERVIANRKAAAQRVAEAKENNGGTEETKGGAEAEAEAEAEVELAPPVAADVPLPYQAIETPWDVSEPHKGAVPDQKFAVISIASVVRSKVALKIFAAFATEDEAKTYSCLVRDDDPSWNVHVVAMYKWLPLPPDLSLIDESHYLDESLDSFIQANSAARDHTQKVKKSNALLQV</sequence>
<protein>
    <submittedName>
        <fullName evidence="2">Uncharacterized protein</fullName>
    </submittedName>
</protein>
<evidence type="ECO:0000256" key="1">
    <source>
        <dbReference type="SAM" id="MobiDB-lite"/>
    </source>
</evidence>
<dbReference type="InterPro" id="IPR043872">
    <property type="entry name" value="DUF5832"/>
</dbReference>
<reference evidence="2" key="1">
    <citation type="journal article" date="2020" name="Nature">
        <title>Giant virus diversity and host interactions through global metagenomics.</title>
        <authorList>
            <person name="Schulz F."/>
            <person name="Roux S."/>
            <person name="Paez-Espino D."/>
            <person name="Jungbluth S."/>
            <person name="Walsh D.A."/>
            <person name="Denef V.J."/>
            <person name="McMahon K.D."/>
            <person name="Konstantinidis K.T."/>
            <person name="Eloe-Fadrosh E.A."/>
            <person name="Kyrpides N.C."/>
            <person name="Woyke T."/>
        </authorList>
    </citation>
    <scope>NUCLEOTIDE SEQUENCE</scope>
    <source>
        <strain evidence="2">GVMAG-S-1102113-118</strain>
    </source>
</reference>
<name>A0A6C0K9T5_9ZZZZ</name>
<proteinExistence type="predicted"/>
<accession>A0A6C0K9T5</accession>